<keyword evidence="6" id="KW-1185">Reference proteome</keyword>
<dbReference type="OrthoDB" id="10071381at2759"/>
<feature type="region of interest" description="Disordered" evidence="3">
    <location>
        <begin position="212"/>
        <end position="265"/>
    </location>
</feature>
<keyword evidence="2" id="KW-0539">Nucleus</keyword>
<dbReference type="GO" id="GO:0051177">
    <property type="term" value="P:meiotic sister chromatid cohesion"/>
    <property type="evidence" value="ECO:0007669"/>
    <property type="project" value="TreeGrafter"/>
</dbReference>
<dbReference type="STRING" id="2015173.A0A026WFK6"/>
<dbReference type="GO" id="GO:0030893">
    <property type="term" value="C:meiotic cohesin complex"/>
    <property type="evidence" value="ECO:0007669"/>
    <property type="project" value="TreeGrafter"/>
</dbReference>
<evidence type="ECO:0000313" key="5">
    <source>
        <dbReference type="EMBL" id="EZA54708.1"/>
    </source>
</evidence>
<evidence type="ECO:0000256" key="1">
    <source>
        <dbReference type="ARBA" id="ARBA00004123"/>
    </source>
</evidence>
<dbReference type="InterPro" id="IPR006910">
    <property type="entry name" value="Rad21_Rec8_N"/>
</dbReference>
<dbReference type="InterPro" id="IPR039781">
    <property type="entry name" value="Rad21/Rec8-like"/>
</dbReference>
<dbReference type="GO" id="GO:0006302">
    <property type="term" value="P:double-strand break repair"/>
    <property type="evidence" value="ECO:0007669"/>
    <property type="project" value="TreeGrafter"/>
</dbReference>
<dbReference type="AlphaFoldDB" id="A0A026WFK6"/>
<evidence type="ECO:0000259" key="4">
    <source>
        <dbReference type="Pfam" id="PF04825"/>
    </source>
</evidence>
<dbReference type="Proteomes" id="UP000053097">
    <property type="component" value="Unassembled WGS sequence"/>
</dbReference>
<evidence type="ECO:0000313" key="6">
    <source>
        <dbReference type="Proteomes" id="UP000053097"/>
    </source>
</evidence>
<dbReference type="PANTHER" id="PTHR12585">
    <property type="entry name" value="SCC1 / RAD21 FAMILY MEMBER"/>
    <property type="match status" value="1"/>
</dbReference>
<dbReference type="Pfam" id="PF04825">
    <property type="entry name" value="Rad21_Rec8_N"/>
    <property type="match status" value="1"/>
</dbReference>
<organism evidence="5 6">
    <name type="scientific">Ooceraea biroi</name>
    <name type="common">Clonal raider ant</name>
    <name type="synonym">Cerapachys biroi</name>
    <dbReference type="NCBI Taxonomy" id="2015173"/>
    <lineage>
        <taxon>Eukaryota</taxon>
        <taxon>Metazoa</taxon>
        <taxon>Ecdysozoa</taxon>
        <taxon>Arthropoda</taxon>
        <taxon>Hexapoda</taxon>
        <taxon>Insecta</taxon>
        <taxon>Pterygota</taxon>
        <taxon>Neoptera</taxon>
        <taxon>Endopterygota</taxon>
        <taxon>Hymenoptera</taxon>
        <taxon>Apocrita</taxon>
        <taxon>Aculeata</taxon>
        <taxon>Formicoidea</taxon>
        <taxon>Formicidae</taxon>
        <taxon>Dorylinae</taxon>
        <taxon>Ooceraea</taxon>
    </lineage>
</organism>
<dbReference type="GO" id="GO:0003682">
    <property type="term" value="F:chromatin binding"/>
    <property type="evidence" value="ECO:0007669"/>
    <property type="project" value="TreeGrafter"/>
</dbReference>
<feature type="compositionally biased region" description="Polar residues" evidence="3">
    <location>
        <begin position="229"/>
        <end position="242"/>
    </location>
</feature>
<name>A0A026WFK6_OOCBI</name>
<proteinExistence type="predicted"/>
<evidence type="ECO:0000256" key="2">
    <source>
        <dbReference type="ARBA" id="ARBA00023242"/>
    </source>
</evidence>
<feature type="domain" description="Rad21/Rec8-like protein N-terminal" evidence="4">
    <location>
        <begin position="1"/>
        <end position="103"/>
    </location>
</feature>
<evidence type="ECO:0000256" key="3">
    <source>
        <dbReference type="SAM" id="MobiDB-lite"/>
    </source>
</evidence>
<gene>
    <name evidence="5" type="ORF">X777_04993</name>
</gene>
<comment type="subcellular location">
    <subcellularLocation>
        <location evidence="1">Nucleus</location>
    </subcellularLocation>
</comment>
<protein>
    <submittedName>
        <fullName evidence="5">Meiotic recombination protein REC8-like protein</fullName>
    </submittedName>
</protein>
<reference evidence="5 6" key="1">
    <citation type="journal article" date="2014" name="Curr. Biol.">
        <title>The genome of the clonal raider ant Cerapachys biroi.</title>
        <authorList>
            <person name="Oxley P.R."/>
            <person name="Ji L."/>
            <person name="Fetter-Pruneda I."/>
            <person name="McKenzie S.K."/>
            <person name="Li C."/>
            <person name="Hu H."/>
            <person name="Zhang G."/>
            <person name="Kronauer D.J."/>
        </authorList>
    </citation>
    <scope>NUCLEOTIDE SEQUENCE [LARGE SCALE GENOMIC DNA]</scope>
</reference>
<dbReference type="GO" id="GO:0005634">
    <property type="term" value="C:nucleus"/>
    <property type="evidence" value="ECO:0007669"/>
    <property type="project" value="UniProtKB-SubCell"/>
</dbReference>
<dbReference type="EMBL" id="KK107238">
    <property type="protein sequence ID" value="EZA54708.1"/>
    <property type="molecule type" value="Genomic_DNA"/>
</dbReference>
<accession>A0A026WFK6</accession>
<dbReference type="PANTHER" id="PTHR12585:SF27">
    <property type="entry name" value="MEIOTIC RECOMBINATION PROTEIN REC8 HOMOLOG"/>
    <property type="match status" value="1"/>
</dbReference>
<sequence length="285" mass="32660">MFYLVDLLSHRRRGKLAPCWLAATLNQKLFKRHYNSDAIKKLDVIRISEEILKIIQQRGGARQRFSLYLSSQLLWGIIKIHQYQITCYQKDISMVLQTLDELSIEEDFDVVQILDITMELPVANENLLPDPSREDLHLLPEDVESRMMMQDAHLNFGVLTDDELEFLFNRNGEIAFDMQNADDNRNRDVSEIAEEAHREMQSPRGILRYPPVLAHGSTSKSKYDGKVSVTPQKRQTRPQVETPTKRRRVPQLSATAEPSVPLEDVTVPQILVEGTVASASPLPEE</sequence>